<dbReference type="EMBL" id="WNTK01000007">
    <property type="protein sequence ID" value="KAG9479810.1"/>
    <property type="molecule type" value="Genomic_DNA"/>
</dbReference>
<proteinExistence type="predicted"/>
<feature type="region of interest" description="Disordered" evidence="1">
    <location>
        <begin position="24"/>
        <end position="49"/>
    </location>
</feature>
<keyword evidence="3" id="KW-1185">Reference proteome</keyword>
<evidence type="ECO:0000313" key="3">
    <source>
        <dbReference type="Proteomes" id="UP000770717"/>
    </source>
</evidence>
<evidence type="ECO:0000256" key="1">
    <source>
        <dbReference type="SAM" id="MobiDB-lite"/>
    </source>
</evidence>
<accession>A0A8J6K5V5</accession>
<comment type="caution">
    <text evidence="2">The sequence shown here is derived from an EMBL/GenBank/DDBJ whole genome shotgun (WGS) entry which is preliminary data.</text>
</comment>
<evidence type="ECO:0000313" key="2">
    <source>
        <dbReference type="EMBL" id="KAG9479810.1"/>
    </source>
</evidence>
<dbReference type="Proteomes" id="UP000770717">
    <property type="component" value="Unassembled WGS sequence"/>
</dbReference>
<dbReference type="AlphaFoldDB" id="A0A8J6K5V5"/>
<gene>
    <name evidence="2" type="ORF">GDO78_011708</name>
</gene>
<name>A0A8J6K5V5_ELECQ</name>
<protein>
    <submittedName>
        <fullName evidence="2">Uncharacterized protein</fullName>
    </submittedName>
</protein>
<organism evidence="2 3">
    <name type="scientific">Eleutherodactylus coqui</name>
    <name type="common">Puerto Rican coqui</name>
    <dbReference type="NCBI Taxonomy" id="57060"/>
    <lineage>
        <taxon>Eukaryota</taxon>
        <taxon>Metazoa</taxon>
        <taxon>Chordata</taxon>
        <taxon>Craniata</taxon>
        <taxon>Vertebrata</taxon>
        <taxon>Euteleostomi</taxon>
        <taxon>Amphibia</taxon>
        <taxon>Batrachia</taxon>
        <taxon>Anura</taxon>
        <taxon>Neobatrachia</taxon>
        <taxon>Hyloidea</taxon>
        <taxon>Eleutherodactylidae</taxon>
        <taxon>Eleutherodactylinae</taxon>
        <taxon>Eleutherodactylus</taxon>
        <taxon>Eleutherodactylus</taxon>
    </lineage>
</organism>
<reference evidence="2" key="1">
    <citation type="thesis" date="2020" institute="ProQuest LLC" country="789 East Eisenhower Parkway, Ann Arbor, MI, USA">
        <title>Comparative Genomics and Chromosome Evolution.</title>
        <authorList>
            <person name="Mudd A.B."/>
        </authorList>
    </citation>
    <scope>NUCLEOTIDE SEQUENCE</scope>
    <source>
        <strain evidence="2">HN-11 Male</strain>
        <tissue evidence="2">Kidney and liver</tissue>
    </source>
</reference>
<sequence length="84" mass="9403">MCPCRETTENQEFTKRKKKCARRMHAAGVLSTSARQKKEDPAVTEGRPAASRQVSIIYLLASCLQERPAARFCMGNQCGHDLPH</sequence>